<organism evidence="2 3">
    <name type="scientific">Dethiosulfatarculus sandiegensis</name>
    <dbReference type="NCBI Taxonomy" id="1429043"/>
    <lineage>
        <taxon>Bacteria</taxon>
        <taxon>Pseudomonadati</taxon>
        <taxon>Thermodesulfobacteriota</taxon>
        <taxon>Desulfarculia</taxon>
        <taxon>Desulfarculales</taxon>
        <taxon>Desulfarculaceae</taxon>
        <taxon>Dethiosulfatarculus</taxon>
    </lineage>
</organism>
<feature type="transmembrane region" description="Helical" evidence="1">
    <location>
        <begin position="896"/>
        <end position="915"/>
    </location>
</feature>
<feature type="transmembrane region" description="Helical" evidence="1">
    <location>
        <begin position="441"/>
        <end position="466"/>
    </location>
</feature>
<feature type="transmembrane region" description="Helical" evidence="1">
    <location>
        <begin position="478"/>
        <end position="501"/>
    </location>
</feature>
<evidence type="ECO:0000313" key="2">
    <source>
        <dbReference type="EMBL" id="KIX14022.1"/>
    </source>
</evidence>
<name>A0A0D2GGL6_9BACT</name>
<feature type="transmembrane region" description="Helical" evidence="1">
    <location>
        <begin position="12"/>
        <end position="39"/>
    </location>
</feature>
<feature type="transmembrane region" description="Helical" evidence="1">
    <location>
        <begin position="353"/>
        <end position="370"/>
    </location>
</feature>
<proteinExistence type="predicted"/>
<sequence length="1054" mass="116818">MIDRPSRGKNSAWFDFFFVRPVPAVIWIMLIILIGFTAYNSLTKESLPDLEIPEASIITEWPGATPDMIEKRITQPLENTLRGVKGVKSIHSSSYDEMSIVAVRFRVECGLGESMQLLNRKVLQAQALLPPEAKRSRVEETSVRDLPIASFALSGRVEQSTLQDLAKKLKRRLQKIPGIKKTVIYGAREQVVKVQLHPARMRELGVPASLVRQRIMAHNYDSPWGAFENQQLSFRLKMSGTYRELDDLRSLPIERLPQGRLIRLSDLAEVKQGFMGRKTQVSLSWQGRPFNPVLTIEVLKAAGKDTIKLVKAAKKAVFEMRDSAAWPPGVSCTLVGNDGRVIQEELERGFNNGWQAMLAVFLVLLFMLTWREALVAAVLVPLTLMASLVVLWALGYSFNLLVMVGMILALGLLVDDFILILEGMHEGIYLKGLGLVESIKYTLSSFAVPSLSGSITTILVLLPLAFVGGVDGKFIRLIPLTAAICLTISYLISILLGPPLARLAFRNREKAHGPGYMDRLTQRAGAGLSAWLQKRVLRSRRTATGWIVCAVGLFIMSLGLFSLMNDTLYPKEDGRELGILVELSPESKLSYSAKVAEKIGDILRAKPYFQYVTMVVGQRPSFCISSFHDLMAPQTASNLIGFNCMLKPRKNRDRLGHEYVEPLRRELKSALVKEPGVRLFFSPKTGGASGEDPLQIDIQGEDMKRLRKIALAVKRRLARVPGVVDVRDNLGPARTELRLKPLRESLDFHQVEQEELARQLIAFMEHEKVGDFYRPGSLDNLPIRLGAWWPSQKGVMAKGPCNWIELEKLFVINAQGKAVSLWNLTRPVMEQTSGVITHKNAERSVTVMAKLNDVYVSEVIRQMMPVLDEMQKDWPQGYSYEFAGEKEVSQEVYQTMFKMFVIALVLLYAILALLFDSLAQPVIILSTVIFALTGVFAGFFISGLPFSFSAAIGIVALTGIVVNDAIVIITTMNRQLASGHGLIRAALNGASERLRPIVSTTVTNLAGLTPLALSDPGWSPLCLAIIFGEIAATVGALVLVPALYVAITPKGKAY</sequence>
<keyword evidence="3" id="KW-1185">Reference proteome</keyword>
<dbReference type="PRINTS" id="PR00702">
    <property type="entry name" value="ACRIFLAVINRP"/>
</dbReference>
<protein>
    <recommendedName>
        <fullName evidence="4">Acriflavin resistance protein</fullName>
    </recommendedName>
</protein>
<feature type="transmembrane region" description="Helical" evidence="1">
    <location>
        <begin position="400"/>
        <end position="421"/>
    </location>
</feature>
<dbReference type="RefSeq" id="WP_044348559.1">
    <property type="nucleotide sequence ID" value="NZ_AZAC01000013.1"/>
</dbReference>
<dbReference type="PANTHER" id="PTHR32063:SF0">
    <property type="entry name" value="SWARMING MOTILITY PROTEIN SWRC"/>
    <property type="match status" value="1"/>
</dbReference>
<feature type="transmembrane region" description="Helical" evidence="1">
    <location>
        <begin position="948"/>
        <end position="973"/>
    </location>
</feature>
<evidence type="ECO:0008006" key="4">
    <source>
        <dbReference type="Google" id="ProtNLM"/>
    </source>
</evidence>
<dbReference type="GO" id="GO:0005886">
    <property type="term" value="C:plasma membrane"/>
    <property type="evidence" value="ECO:0007669"/>
    <property type="project" value="TreeGrafter"/>
</dbReference>
<dbReference type="Gene3D" id="3.30.70.1430">
    <property type="entry name" value="Multidrug efflux transporter AcrB pore domain"/>
    <property type="match status" value="2"/>
</dbReference>
<accession>A0A0D2GGL6</accession>
<dbReference type="OrthoDB" id="9759330at2"/>
<dbReference type="InterPro" id="IPR001036">
    <property type="entry name" value="Acrflvin-R"/>
</dbReference>
<comment type="caution">
    <text evidence="2">The sequence shown here is derived from an EMBL/GenBank/DDBJ whole genome shotgun (WGS) entry which is preliminary data.</text>
</comment>
<keyword evidence="1" id="KW-0472">Membrane</keyword>
<dbReference type="SUPFAM" id="SSF82866">
    <property type="entry name" value="Multidrug efflux transporter AcrB transmembrane domain"/>
    <property type="match status" value="2"/>
</dbReference>
<dbReference type="EMBL" id="AZAC01000013">
    <property type="protein sequence ID" value="KIX14022.1"/>
    <property type="molecule type" value="Genomic_DNA"/>
</dbReference>
<feature type="transmembrane region" description="Helical" evidence="1">
    <location>
        <begin position="1025"/>
        <end position="1047"/>
    </location>
</feature>
<dbReference type="Gene3D" id="1.20.1640.10">
    <property type="entry name" value="Multidrug efflux transporter AcrB transmembrane domain"/>
    <property type="match status" value="2"/>
</dbReference>
<dbReference type="Gene3D" id="3.30.70.1440">
    <property type="entry name" value="Multidrug efflux transporter AcrB pore domain"/>
    <property type="match status" value="1"/>
</dbReference>
<dbReference type="InterPro" id="IPR027463">
    <property type="entry name" value="AcrB_DN_DC_subdom"/>
</dbReference>
<feature type="transmembrane region" description="Helical" evidence="1">
    <location>
        <begin position="922"/>
        <end position="942"/>
    </location>
</feature>
<feature type="transmembrane region" description="Helical" evidence="1">
    <location>
        <begin position="543"/>
        <end position="564"/>
    </location>
</feature>
<dbReference type="Gene3D" id="3.30.2090.10">
    <property type="entry name" value="Multidrug efflux transporter AcrB TolC docking domain, DN and DC subdomains"/>
    <property type="match status" value="2"/>
</dbReference>
<dbReference type="STRING" id="1429043.X474_10820"/>
<feature type="transmembrane region" description="Helical" evidence="1">
    <location>
        <begin position="994"/>
        <end position="1013"/>
    </location>
</feature>
<dbReference type="Pfam" id="PF00873">
    <property type="entry name" value="ACR_tran"/>
    <property type="match status" value="1"/>
</dbReference>
<evidence type="ECO:0000256" key="1">
    <source>
        <dbReference type="SAM" id="Phobius"/>
    </source>
</evidence>
<dbReference type="Gene3D" id="3.30.70.1320">
    <property type="entry name" value="Multidrug efflux transporter AcrB pore domain like"/>
    <property type="match status" value="1"/>
</dbReference>
<gene>
    <name evidence="2" type="ORF">X474_10820</name>
</gene>
<dbReference type="GO" id="GO:0042910">
    <property type="term" value="F:xenobiotic transmembrane transporter activity"/>
    <property type="evidence" value="ECO:0007669"/>
    <property type="project" value="TreeGrafter"/>
</dbReference>
<dbReference type="InParanoid" id="A0A0D2GGL6"/>
<dbReference type="PANTHER" id="PTHR32063">
    <property type="match status" value="1"/>
</dbReference>
<dbReference type="SUPFAM" id="SSF82693">
    <property type="entry name" value="Multidrug efflux transporter AcrB pore domain, PN1, PN2, PC1 and PC2 subdomains"/>
    <property type="match status" value="2"/>
</dbReference>
<dbReference type="AlphaFoldDB" id="A0A0D2GGL6"/>
<keyword evidence="1" id="KW-0812">Transmembrane</keyword>
<feature type="transmembrane region" description="Helical" evidence="1">
    <location>
        <begin position="375"/>
        <end position="394"/>
    </location>
</feature>
<evidence type="ECO:0000313" key="3">
    <source>
        <dbReference type="Proteomes" id="UP000032233"/>
    </source>
</evidence>
<dbReference type="SUPFAM" id="SSF82714">
    <property type="entry name" value="Multidrug efflux transporter AcrB TolC docking domain, DN and DC subdomains"/>
    <property type="match status" value="1"/>
</dbReference>
<reference evidence="2 3" key="1">
    <citation type="submission" date="2013-11" db="EMBL/GenBank/DDBJ databases">
        <title>Metagenomic analysis of a methanogenic consortium involved in long chain n-alkane degradation.</title>
        <authorList>
            <person name="Davidova I.A."/>
            <person name="Callaghan A.V."/>
            <person name="Wawrik B."/>
            <person name="Pruitt S."/>
            <person name="Marks C."/>
            <person name="Duncan K.E."/>
            <person name="Suflita J.M."/>
        </authorList>
    </citation>
    <scope>NUCLEOTIDE SEQUENCE [LARGE SCALE GENOMIC DNA]</scope>
    <source>
        <strain evidence="2 3">SPR</strain>
    </source>
</reference>
<dbReference type="Proteomes" id="UP000032233">
    <property type="component" value="Unassembled WGS sequence"/>
</dbReference>
<keyword evidence="1" id="KW-1133">Transmembrane helix</keyword>